<keyword evidence="2" id="KW-1185">Reference proteome</keyword>
<comment type="caution">
    <text evidence="1">The sequence shown here is derived from an EMBL/GenBank/DDBJ whole genome shotgun (WGS) entry which is preliminary data.</text>
</comment>
<gene>
    <name evidence="1" type="ORF">Mlute_02769</name>
</gene>
<dbReference type="RefSeq" id="WP_119361243.1">
    <property type="nucleotide sequence ID" value="NZ_QWKZ01000153.1"/>
</dbReference>
<evidence type="ECO:0000313" key="2">
    <source>
        <dbReference type="Proteomes" id="UP000265800"/>
    </source>
</evidence>
<reference evidence="1 2" key="1">
    <citation type="submission" date="2018-08" db="EMBL/GenBank/DDBJ databases">
        <title>Meiothermus luteus KCTC 52599 genome sequencing project.</title>
        <authorList>
            <person name="Da Costa M.S."/>
            <person name="Albuquerque L."/>
            <person name="Raposo P."/>
            <person name="Froufe H.J.C."/>
            <person name="Barroso C.S."/>
            <person name="Egas C."/>
        </authorList>
    </citation>
    <scope>NUCLEOTIDE SEQUENCE [LARGE SCALE GENOMIC DNA]</scope>
    <source>
        <strain evidence="1 2">KCTC 52599</strain>
    </source>
</reference>
<name>A0A399EA33_9DEIN</name>
<dbReference type="PROSITE" id="PS51257">
    <property type="entry name" value="PROKAR_LIPOPROTEIN"/>
    <property type="match status" value="1"/>
</dbReference>
<proteinExistence type="predicted"/>
<dbReference type="EMBL" id="QWKZ01000153">
    <property type="protein sequence ID" value="RIH81554.1"/>
    <property type="molecule type" value="Genomic_DNA"/>
</dbReference>
<sequence length="376" mass="41400">MKQTLLIVFGLLTLMLVGCSGQTGSASLETMSQAEDDLKAAALPLAEEAERLFSDLVPARLAPQAESPRSLTLIQDSDGITLVASHSLWQPPEDPSVLGDRPLAVVIRCTSDGRRCAGYRGNLGGTEQEGYRITWYGGKDEGGRRLSRSVPAGLGWGGLCPPGQPHFSWKKWGMYYVFDGCQYFNPNRIAHLNAPFPSDLPGQDLSGTLDTTPFAERLRQVCCGLPKPFDVEWPPAILLREDVAVAFLPYQNPRLRQARSLEELVGEPLGIAYWRQAAGGATLTKADAARILEVKFTREDPDWILVATDLKDPSQTLKFRVGEVGWCDGCFGQDPPPGQPIPRYLGIEDRLQEPPMLHLQVGPLELRGIEKKDIRR</sequence>
<protein>
    <submittedName>
        <fullName evidence="1">Uncharacterized protein</fullName>
    </submittedName>
</protein>
<dbReference type="AlphaFoldDB" id="A0A399EA33"/>
<evidence type="ECO:0000313" key="1">
    <source>
        <dbReference type="EMBL" id="RIH81554.1"/>
    </source>
</evidence>
<organism evidence="1 2">
    <name type="scientific">Meiothermus luteus</name>
    <dbReference type="NCBI Taxonomy" id="2026184"/>
    <lineage>
        <taxon>Bacteria</taxon>
        <taxon>Thermotogati</taxon>
        <taxon>Deinococcota</taxon>
        <taxon>Deinococci</taxon>
        <taxon>Thermales</taxon>
        <taxon>Thermaceae</taxon>
        <taxon>Meiothermus</taxon>
    </lineage>
</organism>
<dbReference type="Proteomes" id="UP000265800">
    <property type="component" value="Unassembled WGS sequence"/>
</dbReference>
<accession>A0A399EA33</accession>
<dbReference type="OrthoDB" id="27594at2"/>